<comment type="catalytic activity">
    <reaction evidence="8">
        <text>RNA(n) + a ribonucleoside 5'-triphosphate = RNA(n+1) + diphosphate</text>
        <dbReference type="Rhea" id="RHEA:21248"/>
        <dbReference type="Rhea" id="RHEA-COMP:14527"/>
        <dbReference type="Rhea" id="RHEA-COMP:17342"/>
        <dbReference type="ChEBI" id="CHEBI:33019"/>
        <dbReference type="ChEBI" id="CHEBI:61557"/>
        <dbReference type="ChEBI" id="CHEBI:140395"/>
        <dbReference type="EC" id="2.7.7.6"/>
    </reaction>
</comment>
<gene>
    <name evidence="9" type="ORF">FUT82_10805</name>
</gene>
<dbReference type="AlphaFoldDB" id="A0AAE6IU82"/>
<dbReference type="Pfam" id="PF01192">
    <property type="entry name" value="RNA_pol_Rpb6"/>
    <property type="match status" value="1"/>
</dbReference>
<reference evidence="9 10" key="1">
    <citation type="submission" date="2019-08" db="EMBL/GenBank/DDBJ databases">
        <authorList>
            <person name="Kuhnert P."/>
        </authorList>
    </citation>
    <scope>NUCLEOTIDE SEQUENCE [LARGE SCALE GENOMIC DNA]</scope>
    <source>
        <strain evidence="9 10">B36.5</strain>
    </source>
</reference>
<protein>
    <recommendedName>
        <fullName evidence="3">DNA-directed RNA polymerase subunit omega</fullName>
        <ecNumber evidence="2">2.7.7.6</ecNumber>
    </recommendedName>
    <alternativeName>
        <fullName evidence="7">RNA polymerase omega subunit</fullName>
    </alternativeName>
    <alternativeName>
        <fullName evidence="6">Transcriptase subunit omega</fullName>
    </alternativeName>
</protein>
<dbReference type="SUPFAM" id="SSF63562">
    <property type="entry name" value="RPB6/omega subunit-like"/>
    <property type="match status" value="1"/>
</dbReference>
<evidence type="ECO:0000256" key="1">
    <source>
        <dbReference type="ARBA" id="ARBA00006711"/>
    </source>
</evidence>
<dbReference type="SMART" id="SM01409">
    <property type="entry name" value="RNA_pol_Rpb6"/>
    <property type="match status" value="1"/>
</dbReference>
<keyword evidence="9" id="KW-0808">Transferase</keyword>
<evidence type="ECO:0000256" key="8">
    <source>
        <dbReference type="ARBA" id="ARBA00048552"/>
    </source>
</evidence>
<dbReference type="Proteomes" id="UP000323594">
    <property type="component" value="Chromosome"/>
</dbReference>
<dbReference type="InterPro" id="IPR006110">
    <property type="entry name" value="Pol_omega/Rpo6/RPB6"/>
</dbReference>
<evidence type="ECO:0000256" key="7">
    <source>
        <dbReference type="ARBA" id="ARBA00030998"/>
    </source>
</evidence>
<evidence type="ECO:0000313" key="10">
    <source>
        <dbReference type="Proteomes" id="UP000323594"/>
    </source>
</evidence>
<evidence type="ECO:0000256" key="2">
    <source>
        <dbReference type="ARBA" id="ARBA00012418"/>
    </source>
</evidence>
<dbReference type="InterPro" id="IPR036161">
    <property type="entry name" value="RPB6/omega-like_sf"/>
</dbReference>
<comment type="similarity">
    <text evidence="1">Belongs to the RNA polymerase subunit omega family.</text>
</comment>
<organism evidence="9 10">
    <name type="scientific">Treponema phagedenis</name>
    <dbReference type="NCBI Taxonomy" id="162"/>
    <lineage>
        <taxon>Bacteria</taxon>
        <taxon>Pseudomonadati</taxon>
        <taxon>Spirochaetota</taxon>
        <taxon>Spirochaetia</taxon>
        <taxon>Spirochaetales</taxon>
        <taxon>Treponemataceae</taxon>
        <taxon>Treponema</taxon>
    </lineage>
</organism>
<sequence>MIFPLKELIEFEGNIYEITVAGTRRAFQLATINDPISEENDGKVVSTAARQIFTHVIDYQLEYHPDYN</sequence>
<name>A0AAE6IU82_TREPH</name>
<dbReference type="EC" id="2.7.7.6" evidence="2"/>
<evidence type="ECO:0000256" key="5">
    <source>
        <dbReference type="ARBA" id="ARBA00023163"/>
    </source>
</evidence>
<dbReference type="EMBL" id="CP042817">
    <property type="protein sequence ID" value="QEJ98435.1"/>
    <property type="molecule type" value="Genomic_DNA"/>
</dbReference>
<keyword evidence="4 9" id="KW-0240">DNA-directed RNA polymerase</keyword>
<dbReference type="NCBIfam" id="NF001588">
    <property type="entry name" value="PRK00392.8-5"/>
    <property type="match status" value="1"/>
</dbReference>
<dbReference type="RefSeq" id="WP_148879006.1">
    <property type="nucleotide sequence ID" value="NZ_CP042813.1"/>
</dbReference>
<keyword evidence="9" id="KW-0548">Nucleotidyltransferase</keyword>
<proteinExistence type="inferred from homology"/>
<accession>A0AAE6IU82</accession>
<dbReference type="GO" id="GO:0003677">
    <property type="term" value="F:DNA binding"/>
    <property type="evidence" value="ECO:0007669"/>
    <property type="project" value="InterPro"/>
</dbReference>
<evidence type="ECO:0000256" key="3">
    <source>
        <dbReference type="ARBA" id="ARBA00013725"/>
    </source>
</evidence>
<evidence type="ECO:0000256" key="6">
    <source>
        <dbReference type="ARBA" id="ARBA00029924"/>
    </source>
</evidence>
<evidence type="ECO:0000313" key="9">
    <source>
        <dbReference type="EMBL" id="QEJ98435.1"/>
    </source>
</evidence>
<dbReference type="GO" id="GO:0000428">
    <property type="term" value="C:DNA-directed RNA polymerase complex"/>
    <property type="evidence" value="ECO:0007669"/>
    <property type="project" value="UniProtKB-KW"/>
</dbReference>
<dbReference type="GO" id="GO:0006351">
    <property type="term" value="P:DNA-templated transcription"/>
    <property type="evidence" value="ECO:0007669"/>
    <property type="project" value="InterPro"/>
</dbReference>
<evidence type="ECO:0000256" key="4">
    <source>
        <dbReference type="ARBA" id="ARBA00022478"/>
    </source>
</evidence>
<dbReference type="GO" id="GO:0003899">
    <property type="term" value="F:DNA-directed RNA polymerase activity"/>
    <property type="evidence" value="ECO:0007669"/>
    <property type="project" value="UniProtKB-EC"/>
</dbReference>
<keyword evidence="5" id="KW-0804">Transcription</keyword>